<dbReference type="CDD" id="cd10797">
    <property type="entry name" value="GH57N_APU_like_1"/>
    <property type="match status" value="1"/>
</dbReference>
<evidence type="ECO:0000256" key="2">
    <source>
        <dbReference type="ARBA" id="ARBA00023277"/>
    </source>
</evidence>
<dbReference type="GO" id="GO:0005975">
    <property type="term" value="P:carbohydrate metabolic process"/>
    <property type="evidence" value="ECO:0007669"/>
    <property type="project" value="InterPro"/>
</dbReference>
<dbReference type="EMBL" id="CP000112">
    <property type="protein sequence ID" value="ABB39399.1"/>
    <property type="molecule type" value="Genomic_DNA"/>
</dbReference>
<dbReference type="KEGG" id="dde:Dde_2603"/>
<keyword evidence="5" id="KW-1185">Reference proteome</keyword>
<name>Q30Y47_OLEA2</name>
<dbReference type="STRING" id="207559.Dde_2603"/>
<evidence type="ECO:0000313" key="4">
    <source>
        <dbReference type="EMBL" id="ABB39399.1"/>
    </source>
</evidence>
<sequence>MDKYLCIHGHFYQPPREDPWLGTVLPEGSAAPACNWNERILRESYAPMGWARRLDGSGRIADILNCYEWISFNAGPTLMRWLERDDPHTYARMLEADRLSMSRWGHGNALAQVYHHIIMPLAGKEQRRLEIQWALDDFAHRFGRQAEGMWLAESAADTATLEELAAHGVRFTVLAPRQARRICTPDGSWNAVDEHSLDVRRSYRIDLPSGASITVFFYHGAISRAVAFEKLLRDGESFWHRIAAAAGEGLLTLCTDGETYGHHFTFGEMALAHVLAQAYSGRDGIRPINMAAFLARHPAEWRAELHEPSSWSCVHGVERWRSDCGCTDGGHPGWNQAWRKPLRDALDIASHAVDTHFESKAPALFTNPQQALSGFGLLLCGAEQRQDFAARHIMLSADDAAAGSAWKLLTMKEQMLAAYASCAWFFDELSRIEPVNALTYALRALEIRRQTGGGDIPEEFLQQLEKALSNKPEEGTGRTIFENRALPRCETQASLVLQALLTTAYQGRLQAGVPACASWPAVDVEITVVPAGTDGQPAENSRNAPAASGTARIRWHPAAWDQPFSWELCNTCGRTLRRGGNILLSPPDGLQVTVTGTQGGDSSCGFDQLPWNKKQALAMTYILHSVAQRRADALARTPDALALFLPWEEAQQDQPDAHLWEEFAPEMLLALATGTGPQDARAQAAAAWLYKVELPAGARRRLEATAQQTALKLLESPVQWTALEKLVRTLSEHVAGLDWWPVQNRVWAMRPWNAQAGAAARALGFRPDEPQ</sequence>
<protein>
    <submittedName>
        <fullName evidence="4">Glycoside hydrolase family protein</fullName>
    </submittedName>
</protein>
<dbReference type="InterPro" id="IPR021923">
    <property type="entry name" value="DUF3536"/>
</dbReference>
<dbReference type="InterPro" id="IPR011330">
    <property type="entry name" value="Glyco_hydro/deAcase_b/a-brl"/>
</dbReference>
<accession>Q30Y47</accession>
<reference evidence="4 5" key="1">
    <citation type="journal article" date="2011" name="J. Bacteriol.">
        <title>Complete genome sequence and updated annotation of Desulfovibrio alaskensis G20.</title>
        <authorList>
            <person name="Hauser L.J."/>
            <person name="Land M.L."/>
            <person name="Brown S.D."/>
            <person name="Larimer F."/>
            <person name="Keller K.L."/>
            <person name="Rapp-Giles B.J."/>
            <person name="Price M.N."/>
            <person name="Lin M."/>
            <person name="Bruce D.C."/>
            <person name="Detter J.C."/>
            <person name="Tapia R."/>
            <person name="Han C.S."/>
            <person name="Goodwin L.A."/>
            <person name="Cheng J.F."/>
            <person name="Pitluck S."/>
            <person name="Copeland A."/>
            <person name="Lucas S."/>
            <person name="Nolan M."/>
            <person name="Lapidus A.L."/>
            <person name="Palumbo A.V."/>
            <person name="Wall J.D."/>
        </authorList>
    </citation>
    <scope>NUCLEOTIDE SEQUENCE [LARGE SCALE GENOMIC DNA]</scope>
    <source>
        <strain evidence="5">ATCC BAA 1058 / DSM 17464 / G20</strain>
    </source>
</reference>
<keyword evidence="2" id="KW-0119">Carbohydrate metabolism</keyword>
<evidence type="ECO:0000256" key="1">
    <source>
        <dbReference type="ARBA" id="ARBA00006821"/>
    </source>
</evidence>
<dbReference type="PANTHER" id="PTHR36306">
    <property type="entry name" value="ALPHA-AMYLASE-RELATED-RELATED"/>
    <property type="match status" value="1"/>
</dbReference>
<dbReference type="SUPFAM" id="SSF88713">
    <property type="entry name" value="Glycoside hydrolase/deacetylase"/>
    <property type="match status" value="1"/>
</dbReference>
<dbReference type="Proteomes" id="UP000002710">
    <property type="component" value="Chromosome"/>
</dbReference>
<dbReference type="Pfam" id="PF03065">
    <property type="entry name" value="Glyco_hydro_57"/>
    <property type="match status" value="1"/>
</dbReference>
<proteinExistence type="inferred from homology"/>
<organism evidence="4 5">
    <name type="scientific">Oleidesulfovibrio alaskensis (strain ATCC BAA-1058 / DSM 17464 / G20)</name>
    <name type="common">Desulfovibrio alaskensis</name>
    <dbReference type="NCBI Taxonomy" id="207559"/>
    <lineage>
        <taxon>Bacteria</taxon>
        <taxon>Pseudomonadati</taxon>
        <taxon>Thermodesulfobacteriota</taxon>
        <taxon>Desulfovibrionia</taxon>
        <taxon>Desulfovibrionales</taxon>
        <taxon>Desulfovibrionaceae</taxon>
        <taxon>Oleidesulfovibrio</taxon>
    </lineage>
</organism>
<feature type="domain" description="Glycoside hydrolase family 57 N-terminal" evidence="3">
    <location>
        <begin position="109"/>
        <end position="268"/>
    </location>
</feature>
<dbReference type="InterPro" id="IPR052046">
    <property type="entry name" value="GH57_Enzymes"/>
</dbReference>
<dbReference type="HOGENOM" id="CLU_018719_0_0_7"/>
<dbReference type="RefSeq" id="WP_011368439.1">
    <property type="nucleotide sequence ID" value="NC_007519.1"/>
</dbReference>
<dbReference type="GO" id="GO:0016787">
    <property type="term" value="F:hydrolase activity"/>
    <property type="evidence" value="ECO:0007669"/>
    <property type="project" value="UniProtKB-KW"/>
</dbReference>
<evidence type="ECO:0000259" key="3">
    <source>
        <dbReference type="Pfam" id="PF03065"/>
    </source>
</evidence>
<evidence type="ECO:0000313" key="5">
    <source>
        <dbReference type="Proteomes" id="UP000002710"/>
    </source>
</evidence>
<dbReference type="PANTHER" id="PTHR36306:SF3">
    <property type="entry name" value="GLYCOSIDE HYDROLASE FAMILY 57"/>
    <property type="match status" value="1"/>
</dbReference>
<dbReference type="InterPro" id="IPR004300">
    <property type="entry name" value="Glyco_hydro_57_N"/>
</dbReference>
<dbReference type="AlphaFoldDB" id="Q30Y47"/>
<dbReference type="Gene3D" id="3.20.110.20">
    <property type="match status" value="1"/>
</dbReference>
<keyword evidence="4" id="KW-0378">Hydrolase</keyword>
<dbReference type="eggNOG" id="COG1449">
    <property type="taxonomic scope" value="Bacteria"/>
</dbReference>
<comment type="similarity">
    <text evidence="1">Belongs to the glycosyl hydrolase 57 family.</text>
</comment>
<dbReference type="Pfam" id="PF12055">
    <property type="entry name" value="DUF3536"/>
    <property type="match status" value="1"/>
</dbReference>
<gene>
    <name evidence="4" type="ordered locus">Dde_2603</name>
</gene>
<dbReference type="CAZy" id="GH57">
    <property type="family name" value="Glycoside Hydrolase Family 57"/>
</dbReference>